<proteinExistence type="predicted"/>
<dbReference type="InterPro" id="IPR021740">
    <property type="entry name" value="Velvet"/>
</dbReference>
<feature type="compositionally biased region" description="Pro residues" evidence="6">
    <location>
        <begin position="421"/>
        <end position="431"/>
    </location>
</feature>
<accession>A0A127ZED1</accession>
<dbReference type="PANTHER" id="PTHR33572">
    <property type="entry name" value="SPORE DEVELOPMENT REGULATOR VOSA"/>
    <property type="match status" value="1"/>
</dbReference>
<feature type="compositionally biased region" description="Basic and acidic residues" evidence="6">
    <location>
        <begin position="442"/>
        <end position="460"/>
    </location>
</feature>
<feature type="region of interest" description="Disordered" evidence="6">
    <location>
        <begin position="105"/>
        <end position="135"/>
    </location>
</feature>
<feature type="region of interest" description="Disordered" evidence="6">
    <location>
        <begin position="733"/>
        <end position="767"/>
    </location>
</feature>
<name>A0A127ZED1_9BASI</name>
<dbReference type="Pfam" id="PF11754">
    <property type="entry name" value="Velvet"/>
    <property type="match status" value="2"/>
</dbReference>
<keyword evidence="5" id="KW-0539">Nucleus</keyword>
<evidence type="ECO:0000313" key="8">
    <source>
        <dbReference type="EMBL" id="CDU24478.1"/>
    </source>
</evidence>
<evidence type="ECO:0000256" key="6">
    <source>
        <dbReference type="SAM" id="MobiDB-lite"/>
    </source>
</evidence>
<organism evidence="8">
    <name type="scientific">Sporisorium scitamineum</name>
    <dbReference type="NCBI Taxonomy" id="49012"/>
    <lineage>
        <taxon>Eukaryota</taxon>
        <taxon>Fungi</taxon>
        <taxon>Dikarya</taxon>
        <taxon>Basidiomycota</taxon>
        <taxon>Ustilaginomycotina</taxon>
        <taxon>Ustilaginomycetes</taxon>
        <taxon>Ustilaginales</taxon>
        <taxon>Ustilaginaceae</taxon>
        <taxon>Sporisorium</taxon>
    </lineage>
</organism>
<feature type="compositionally biased region" description="Basic residues" evidence="6">
    <location>
        <begin position="273"/>
        <end position="287"/>
    </location>
</feature>
<feature type="compositionally biased region" description="Basic and acidic residues" evidence="6">
    <location>
        <begin position="396"/>
        <end position="419"/>
    </location>
</feature>
<feature type="compositionally biased region" description="Pro residues" evidence="6">
    <location>
        <begin position="461"/>
        <end position="476"/>
    </location>
</feature>
<feature type="region of interest" description="Disordered" evidence="6">
    <location>
        <begin position="1"/>
        <end position="36"/>
    </location>
</feature>
<feature type="domain" description="Velvet" evidence="7">
    <location>
        <begin position="55"/>
        <end position="276"/>
    </location>
</feature>
<dbReference type="GO" id="GO:0005634">
    <property type="term" value="C:nucleus"/>
    <property type="evidence" value="ECO:0007669"/>
    <property type="project" value="UniProtKB-SubCell"/>
</dbReference>
<evidence type="ECO:0000256" key="2">
    <source>
        <dbReference type="ARBA" id="ARBA00022969"/>
    </source>
</evidence>
<feature type="compositionally biased region" description="Basic and acidic residues" evidence="6">
    <location>
        <begin position="358"/>
        <end position="372"/>
    </location>
</feature>
<keyword evidence="4" id="KW-0804">Transcription</keyword>
<feature type="compositionally biased region" description="Basic and acidic residues" evidence="6">
    <location>
        <begin position="739"/>
        <end position="749"/>
    </location>
</feature>
<dbReference type="PROSITE" id="PS51821">
    <property type="entry name" value="VELVET"/>
    <property type="match status" value="1"/>
</dbReference>
<dbReference type="InterPro" id="IPR037525">
    <property type="entry name" value="Velvet_dom"/>
</dbReference>
<feature type="region of interest" description="Disordered" evidence="6">
    <location>
        <begin position="385"/>
        <end position="619"/>
    </location>
</feature>
<dbReference type="Gene3D" id="2.60.40.3960">
    <property type="entry name" value="Velvet domain"/>
    <property type="match status" value="1"/>
</dbReference>
<sequence>MDRPESRSASSSIPPPHSSAMSKTDDSSSSQTLGGTSENSVAYQYVAVQQMTTCRDHIEYQLTVREQPKQSRMCGVGEKADRRPIDPAPIVQLRVITHDRPVRQSDTVENTPVAPPIERRPGHGPTLPRTPGVRRGLPVTTALGDGWEDKAWYLENPYFFMYAMLCNAETDEELHLLNDGKTRYTSGSCVSCLYHLKDIDGSHQGFFVFPDLSIRVEGRYRLKLCLFETIGHSVHHCKSIYSDPFHVYTAKRFPGMEESTRLSKSFAEQGLKVRVRKHPRSRRRGSKRAKDESDASDDAPLAHERSSPKRARASDITLASGLPIPQSLAASRMPRSMDARYKRVDFDRKPVLAAAPQDGKDAPPSRRAAWNEEALRQREQRGWDFRYEHPGYPPHHAREERMGERPPPTRDFVDGRYVDDYPPPRNRPPPSHVGMPRFASDYSEHARSAYMRDEAGRPLHDAPPPLSATSPPPPHPSLIARGGFPEPPPPASLVAAHGGRSYPPALAPAPVPSRAAPRHSRPYGPSDHAAQEVARVYDDYGPPPGPAHVSRYAYDPRERHRVQPSPPQASSVEYSRRSPYPPSWRSGPPSPNREYYPPTAVEREYVRRSPGPARATPPLAAFADEHYCRAYPPAGYDVDPLGPSPTRPAAYEQRPSDLPPPGRFGHAILPSRERPMLPPLASPSMPHEREREREPIGLGLSPSVPHDRGYLAAPTYLPRGTDELEWERERLAMRGSAQVKDEYRRDWERGAPASGSRPPSRGPPRPY</sequence>
<evidence type="ECO:0000256" key="3">
    <source>
        <dbReference type="ARBA" id="ARBA00023015"/>
    </source>
</evidence>
<feature type="region of interest" description="Disordered" evidence="6">
    <location>
        <begin position="352"/>
        <end position="372"/>
    </location>
</feature>
<keyword evidence="2" id="KW-0749">Sporulation</keyword>
<feature type="compositionally biased region" description="Low complexity" evidence="6">
    <location>
        <begin position="7"/>
        <end position="30"/>
    </location>
</feature>
<dbReference type="OrthoDB" id="5599552at2759"/>
<comment type="subcellular location">
    <subcellularLocation>
        <location evidence="1">Nucleus</location>
    </subcellularLocation>
</comment>
<dbReference type="AlphaFoldDB" id="A0A127ZED1"/>
<dbReference type="EMBL" id="LK056676">
    <property type="protein sequence ID" value="CDU24478.1"/>
    <property type="molecule type" value="Genomic_DNA"/>
</dbReference>
<dbReference type="GO" id="GO:0030435">
    <property type="term" value="P:sporulation resulting in formation of a cellular spore"/>
    <property type="evidence" value="ECO:0007669"/>
    <property type="project" value="UniProtKB-KW"/>
</dbReference>
<feature type="compositionally biased region" description="Low complexity" evidence="6">
    <location>
        <begin position="750"/>
        <end position="759"/>
    </location>
</feature>
<dbReference type="InterPro" id="IPR038491">
    <property type="entry name" value="Velvet_dom_sf"/>
</dbReference>
<gene>
    <name evidence="8" type="ORF">SPSC_03979</name>
</gene>
<dbReference type="PANTHER" id="PTHR33572:SF18">
    <property type="entry name" value="SPORE DEVELOPMENT REGULATOR VOSA"/>
    <property type="match status" value="1"/>
</dbReference>
<feature type="region of interest" description="Disordered" evidence="6">
    <location>
        <begin position="632"/>
        <end position="719"/>
    </location>
</feature>
<evidence type="ECO:0000259" key="7">
    <source>
        <dbReference type="PROSITE" id="PS51821"/>
    </source>
</evidence>
<protein>
    <submittedName>
        <fullName evidence="8">Related to velvet A protein</fullName>
    </submittedName>
</protein>
<feature type="compositionally biased region" description="Basic and acidic residues" evidence="6">
    <location>
        <begin position="686"/>
        <end position="695"/>
    </location>
</feature>
<reference evidence="8" key="1">
    <citation type="submission" date="2014-06" db="EMBL/GenBank/DDBJ databases">
        <authorList>
            <person name="Ju J."/>
            <person name="Zhang J."/>
        </authorList>
    </citation>
    <scope>NUCLEOTIDE SEQUENCE</scope>
    <source>
        <strain evidence="8">SscI8</strain>
    </source>
</reference>
<evidence type="ECO:0000256" key="1">
    <source>
        <dbReference type="ARBA" id="ARBA00004123"/>
    </source>
</evidence>
<evidence type="ECO:0000256" key="4">
    <source>
        <dbReference type="ARBA" id="ARBA00023163"/>
    </source>
</evidence>
<feature type="region of interest" description="Disordered" evidence="6">
    <location>
        <begin position="269"/>
        <end position="318"/>
    </location>
</feature>
<keyword evidence="3" id="KW-0805">Transcription regulation</keyword>
<evidence type="ECO:0000256" key="5">
    <source>
        <dbReference type="ARBA" id="ARBA00023242"/>
    </source>
</evidence>